<keyword evidence="2" id="KW-1185">Reference proteome</keyword>
<dbReference type="Proteomes" id="UP001162992">
    <property type="component" value="Chromosome 5"/>
</dbReference>
<evidence type="ECO:0000313" key="2">
    <source>
        <dbReference type="Proteomes" id="UP001162992"/>
    </source>
</evidence>
<proteinExistence type="predicted"/>
<sequence length="407" mass="47419">MIFRTSSLAPLSPTRRLLHNNAWSWSISVHQSTLNSCSLKHEMNLLLTCLVSFLLDFISALLQTSLLSKFWKVMFLKRRCLKKVDNVEEDSRQTSFVDLPDLAIEAVLSLLPAPSLCQMAAVCKDLRSRCQSDHLWGPLVSEKWGQVAGHKAYLDWKRNAVLRHEICIMVQRNSSTLLMTSLACLWPLSWFNMLGGQKQKKKSKAGTPMDSLMAWYLALDSGSIWFPAQVYNREHGHVGFMLSCYDAELCYDRMNDTFRARYPPHGPRTIVIEEGISWHRLRAPPVDTRAHDLHISECLYELRPGDHVEVQWRRNKEFPYGWWYGVVGHADTCHRDNWHCQCHLDETLWLEFNQYTFGSRWRRAAIDRINHHEMGNDAEGFYGGIRKLRTKAEILIWERLWPSEMLE</sequence>
<dbReference type="EMBL" id="CM055096">
    <property type="protein sequence ID" value="KAJ7556848.1"/>
    <property type="molecule type" value="Genomic_DNA"/>
</dbReference>
<reference evidence="2" key="1">
    <citation type="journal article" date="2024" name="Proc. Natl. Acad. Sci. U.S.A.">
        <title>Extraordinary preservation of gene collinearity over three hundred million years revealed in homosporous lycophytes.</title>
        <authorList>
            <person name="Li C."/>
            <person name="Wickell D."/>
            <person name="Kuo L.Y."/>
            <person name="Chen X."/>
            <person name="Nie B."/>
            <person name="Liao X."/>
            <person name="Peng D."/>
            <person name="Ji J."/>
            <person name="Jenkins J."/>
            <person name="Williams M."/>
            <person name="Shu S."/>
            <person name="Plott C."/>
            <person name="Barry K."/>
            <person name="Rajasekar S."/>
            <person name="Grimwood J."/>
            <person name="Han X."/>
            <person name="Sun S."/>
            <person name="Hou Z."/>
            <person name="He W."/>
            <person name="Dai G."/>
            <person name="Sun C."/>
            <person name="Schmutz J."/>
            <person name="Leebens-Mack J.H."/>
            <person name="Li F.W."/>
            <person name="Wang L."/>
        </authorList>
    </citation>
    <scope>NUCLEOTIDE SEQUENCE [LARGE SCALE GENOMIC DNA]</scope>
    <source>
        <strain evidence="2">cv. PW_Plant_1</strain>
    </source>
</reference>
<evidence type="ECO:0000313" key="1">
    <source>
        <dbReference type="EMBL" id="KAJ7556848.1"/>
    </source>
</evidence>
<name>A0ACC2DRI7_DIPCM</name>
<organism evidence="1 2">
    <name type="scientific">Diphasiastrum complanatum</name>
    <name type="common">Issler's clubmoss</name>
    <name type="synonym">Lycopodium complanatum</name>
    <dbReference type="NCBI Taxonomy" id="34168"/>
    <lineage>
        <taxon>Eukaryota</taxon>
        <taxon>Viridiplantae</taxon>
        <taxon>Streptophyta</taxon>
        <taxon>Embryophyta</taxon>
        <taxon>Tracheophyta</taxon>
        <taxon>Lycopodiopsida</taxon>
        <taxon>Lycopodiales</taxon>
        <taxon>Lycopodiaceae</taxon>
        <taxon>Lycopodioideae</taxon>
        <taxon>Diphasiastrum</taxon>
    </lineage>
</organism>
<protein>
    <submittedName>
        <fullName evidence="1">Uncharacterized protein</fullName>
    </submittedName>
</protein>
<gene>
    <name evidence="1" type="ORF">O6H91_05G101200</name>
</gene>
<comment type="caution">
    <text evidence="1">The sequence shown here is derived from an EMBL/GenBank/DDBJ whole genome shotgun (WGS) entry which is preliminary data.</text>
</comment>
<accession>A0ACC2DRI7</accession>